<dbReference type="PROSITE" id="PS51375">
    <property type="entry name" value="PPR"/>
    <property type="match status" value="11"/>
</dbReference>
<gene>
    <name evidence="6" type="ORF">DKX38_019008</name>
</gene>
<evidence type="ECO:0000259" key="4">
    <source>
        <dbReference type="Pfam" id="PF17177"/>
    </source>
</evidence>
<feature type="repeat" description="PPR" evidence="3">
    <location>
        <begin position="758"/>
        <end position="792"/>
    </location>
</feature>
<dbReference type="AlphaFoldDB" id="A0A5N5KQA1"/>
<evidence type="ECO:0000259" key="5">
    <source>
        <dbReference type="Pfam" id="PF23598"/>
    </source>
</evidence>
<feature type="repeat" description="PPR" evidence="3">
    <location>
        <begin position="863"/>
        <end position="897"/>
    </location>
</feature>
<evidence type="ECO:0000313" key="6">
    <source>
        <dbReference type="EMBL" id="KAB5532338.1"/>
    </source>
</evidence>
<reference evidence="7" key="1">
    <citation type="journal article" date="2019" name="Gigascience">
        <title>De novo genome assembly of the endangered Acer yangbiense, a plant species with extremely small populations endemic to Yunnan Province, China.</title>
        <authorList>
            <person name="Yang J."/>
            <person name="Wariss H.M."/>
            <person name="Tao L."/>
            <person name="Zhang R."/>
            <person name="Yun Q."/>
            <person name="Hollingsworth P."/>
            <person name="Dao Z."/>
            <person name="Luo G."/>
            <person name="Guo H."/>
            <person name="Ma Y."/>
            <person name="Sun W."/>
        </authorList>
    </citation>
    <scope>NUCLEOTIDE SEQUENCE [LARGE SCALE GENOMIC DNA]</scope>
    <source>
        <strain evidence="7">cv. br00</strain>
    </source>
</reference>
<feature type="domain" description="PROP1-like PPR" evidence="4">
    <location>
        <begin position="813"/>
        <end position="938"/>
    </location>
</feature>
<dbReference type="NCBIfam" id="TIGR00756">
    <property type="entry name" value="PPR"/>
    <property type="match status" value="9"/>
</dbReference>
<feature type="repeat" description="PPR" evidence="3">
    <location>
        <begin position="618"/>
        <end position="652"/>
    </location>
</feature>
<feature type="repeat" description="PPR" evidence="3">
    <location>
        <begin position="828"/>
        <end position="862"/>
    </location>
</feature>
<protein>
    <submittedName>
        <fullName evidence="6">Uncharacterized protein</fullName>
    </submittedName>
</protein>
<dbReference type="InterPro" id="IPR011990">
    <property type="entry name" value="TPR-like_helical_dom_sf"/>
</dbReference>
<feature type="repeat" description="PPR" evidence="3">
    <location>
        <begin position="898"/>
        <end position="932"/>
    </location>
</feature>
<dbReference type="EMBL" id="VDCV01000012">
    <property type="protein sequence ID" value="KAB5532338.1"/>
    <property type="molecule type" value="Genomic_DNA"/>
</dbReference>
<dbReference type="Gene3D" id="1.25.40.10">
    <property type="entry name" value="Tetratricopeptide repeat domain"/>
    <property type="match status" value="4"/>
</dbReference>
<evidence type="ECO:0000256" key="2">
    <source>
        <dbReference type="ARBA" id="ARBA00022737"/>
    </source>
</evidence>
<evidence type="ECO:0000256" key="3">
    <source>
        <dbReference type="PROSITE-ProRule" id="PRU00708"/>
    </source>
</evidence>
<feature type="repeat" description="PPR" evidence="3">
    <location>
        <begin position="793"/>
        <end position="827"/>
    </location>
</feature>
<dbReference type="Proteomes" id="UP000326939">
    <property type="component" value="Chromosome 12"/>
</dbReference>
<dbReference type="PANTHER" id="PTHR47447:SF17">
    <property type="entry name" value="OS12G0638900 PROTEIN"/>
    <property type="match status" value="1"/>
</dbReference>
<feature type="repeat" description="PPR" evidence="3">
    <location>
        <begin position="688"/>
        <end position="722"/>
    </location>
</feature>
<dbReference type="Gene3D" id="3.80.10.10">
    <property type="entry name" value="Ribonuclease Inhibitor"/>
    <property type="match status" value="1"/>
</dbReference>
<dbReference type="SUPFAM" id="SSF52058">
    <property type="entry name" value="L domain-like"/>
    <property type="match status" value="1"/>
</dbReference>
<dbReference type="InterPro" id="IPR033443">
    <property type="entry name" value="PROP1-like_PPR_dom"/>
</dbReference>
<proteinExistence type="inferred from homology"/>
<dbReference type="InterPro" id="IPR032675">
    <property type="entry name" value="LRR_dom_sf"/>
</dbReference>
<feature type="domain" description="Disease resistance R13L4/SHOC-2-like LRR" evidence="5">
    <location>
        <begin position="75"/>
        <end position="346"/>
    </location>
</feature>
<feature type="repeat" description="PPR" evidence="3">
    <location>
        <begin position="933"/>
        <end position="967"/>
    </location>
</feature>
<dbReference type="Pfam" id="PF13812">
    <property type="entry name" value="PPR_3"/>
    <property type="match status" value="1"/>
</dbReference>
<dbReference type="PANTHER" id="PTHR47447">
    <property type="entry name" value="OS03G0856100 PROTEIN"/>
    <property type="match status" value="1"/>
</dbReference>
<dbReference type="Pfam" id="PF17177">
    <property type="entry name" value="PPR_long"/>
    <property type="match status" value="1"/>
</dbReference>
<dbReference type="Pfam" id="PF13041">
    <property type="entry name" value="PPR_2"/>
    <property type="match status" value="3"/>
</dbReference>
<organism evidence="6 7">
    <name type="scientific">Salix brachista</name>
    <dbReference type="NCBI Taxonomy" id="2182728"/>
    <lineage>
        <taxon>Eukaryota</taxon>
        <taxon>Viridiplantae</taxon>
        <taxon>Streptophyta</taxon>
        <taxon>Embryophyta</taxon>
        <taxon>Tracheophyta</taxon>
        <taxon>Spermatophyta</taxon>
        <taxon>Magnoliopsida</taxon>
        <taxon>eudicotyledons</taxon>
        <taxon>Gunneridae</taxon>
        <taxon>Pentapetalae</taxon>
        <taxon>rosids</taxon>
        <taxon>fabids</taxon>
        <taxon>Malpighiales</taxon>
        <taxon>Salicaceae</taxon>
        <taxon>Saliceae</taxon>
        <taxon>Salix</taxon>
    </lineage>
</organism>
<sequence>MTENECLTMDGNILGEASVEISTPRVRHLSMMLPGETSFPSSIHRAKGLRSLLIDNSGDPWLGAALPDAMKQLTCIRSMNLSGSSIEEIPKEVGKLIHLRHLNLKGCEQLVSLPETMCDLCNLQSLDVSECLSLYELPQAIVKLIKLRHLRIDSSGVAFMPKGIERLTCLRTLDCFIVCGGGENESKAANLRELKNLNHIGGSLEIRNLRGGDIEDAAEAQLKNKKRLLSLELGFCVNHEDDILIEVLQPPSDLEKLTIDNYGGIVLPNWMMALTRLQELRLVGSKNLEDLPPLGRLSNLESLELFRVGVRRLDAGFSGIEEVANIKEGEIARVTAFPKLKRLRIWNLFKLVEWDGIERILGEEDATTTSIFIIMPQLRELTIKECPFLRALPNYVLAAPLQVLGVSRCPNKLLLFGSAGLHSSPMYSIIQENTLHISSCLLDVYRYPTRNSSFMLSFYVISICRLLVRCTLNHIFIESRIQNGHFRRREKNPSSGDVKKWKSDRVYIDKHGKWRIFDHKKMSRKRCGSLRGQGWKYGSGFVDGIFPVLSPVAHQILNFVRKEVDPNNVWAALDTLPVTHETWDDLINVAVQLRLNKQWDPITSICQWILYKSSFQTDVMCYNLLIDAYGQKYLYKKAEETYVDLLQARCIPTEDTYALLIKAYCACGLLEKAEAAFVDMRKYGLPPSAIVYNAYIDGLMKAGNPQRAIEIFQRMKNDGCQPSTDTYTLLINLHGKASQSYMALKLFNEMRSKKCRPDICTYTALVNAFAREGLCEKAEEIFEQMQEDKLEPDVYTYNALMEAYSRAGFPYGAAEIFSLMRHMGCEPDRASYNIMVDAYGRAGLHEDAQAVFNEMKRLGITPTMKSHMLLLCAYSKARNVTKCEEIVNQMSESGLEPDTFVLNSMMHLYGQLGQFEKMEEVLTAMEKGPYEADISTYNILINIYGRAGFFERMEGIFQSLTTKNLKPDVVTWTSRLGAYSRKKLYRKCLEIFEEMIDAGCHPDGGTAKVLLSACSSEDQIEQVTTVIRTMHKGMKIALPA</sequence>
<comment type="caution">
    <text evidence="6">The sequence shown here is derived from an EMBL/GenBank/DDBJ whole genome shotgun (WGS) entry which is preliminary data.</text>
</comment>
<comment type="similarity">
    <text evidence="1">Belongs to the PPR family. P subfamily.</text>
</comment>
<evidence type="ECO:0000256" key="1">
    <source>
        <dbReference type="ARBA" id="ARBA00007626"/>
    </source>
</evidence>
<name>A0A5N5KQA1_9ROSI</name>
<dbReference type="Pfam" id="PF23598">
    <property type="entry name" value="LRR_14"/>
    <property type="match status" value="1"/>
</dbReference>
<feature type="repeat" description="PPR" evidence="3">
    <location>
        <begin position="968"/>
        <end position="1002"/>
    </location>
</feature>
<feature type="repeat" description="PPR" evidence="3">
    <location>
        <begin position="653"/>
        <end position="687"/>
    </location>
</feature>
<keyword evidence="2" id="KW-0677">Repeat</keyword>
<accession>A0A5N5KQA1</accession>
<evidence type="ECO:0000313" key="7">
    <source>
        <dbReference type="Proteomes" id="UP000326939"/>
    </source>
</evidence>
<dbReference type="InterPro" id="IPR055414">
    <property type="entry name" value="LRR_R13L4/SHOC2-like"/>
</dbReference>
<keyword evidence="7" id="KW-1185">Reference proteome</keyword>
<dbReference type="InterPro" id="IPR002885">
    <property type="entry name" value="PPR_rpt"/>
</dbReference>
<feature type="repeat" description="PPR" evidence="3">
    <location>
        <begin position="723"/>
        <end position="757"/>
    </location>
</feature>